<dbReference type="Gene3D" id="1.20.1260.10">
    <property type="match status" value="1"/>
</dbReference>
<gene>
    <name evidence="2" type="ORF">GCM10022393_42050</name>
</gene>
<dbReference type="InterPro" id="IPR011971">
    <property type="entry name" value="CHP02284"/>
</dbReference>
<evidence type="ECO:0000313" key="2">
    <source>
        <dbReference type="EMBL" id="GAA3522933.1"/>
    </source>
</evidence>
<proteinExistence type="predicted"/>
<reference evidence="3" key="1">
    <citation type="journal article" date="2019" name="Int. J. Syst. Evol. Microbiol.">
        <title>The Global Catalogue of Microorganisms (GCM) 10K type strain sequencing project: providing services to taxonomists for standard genome sequencing and annotation.</title>
        <authorList>
            <consortium name="The Broad Institute Genomics Platform"/>
            <consortium name="The Broad Institute Genome Sequencing Center for Infectious Disease"/>
            <person name="Wu L."/>
            <person name="Ma J."/>
        </authorList>
    </citation>
    <scope>NUCLEOTIDE SEQUENCE [LARGE SCALE GENOMIC DNA]</scope>
    <source>
        <strain evidence="3">JCM 17106</strain>
    </source>
</reference>
<dbReference type="InterPro" id="IPR019052">
    <property type="entry name" value="DUF2383"/>
</dbReference>
<dbReference type="EMBL" id="BAABCW010000032">
    <property type="protein sequence ID" value="GAA3522933.1"/>
    <property type="molecule type" value="Genomic_DNA"/>
</dbReference>
<keyword evidence="3" id="KW-1185">Reference proteome</keyword>
<dbReference type="Pfam" id="PF09537">
    <property type="entry name" value="DUF2383"/>
    <property type="match status" value="1"/>
</dbReference>
<evidence type="ECO:0000259" key="1">
    <source>
        <dbReference type="Pfam" id="PF09537"/>
    </source>
</evidence>
<protein>
    <recommendedName>
        <fullName evidence="1">DUF2383 domain-containing protein</fullName>
    </recommendedName>
</protein>
<feature type="domain" description="DUF2383" evidence="1">
    <location>
        <begin position="63"/>
        <end position="170"/>
    </location>
</feature>
<dbReference type="NCBIfam" id="TIGR02284">
    <property type="entry name" value="PA2169 family four-helix-bundle protein"/>
    <property type="match status" value="1"/>
</dbReference>
<comment type="caution">
    <text evidence="2">The sequence shown here is derived from an EMBL/GenBank/DDBJ whole genome shotgun (WGS) entry which is preliminary data.</text>
</comment>
<name>A0ABP6UVG0_9FLAO</name>
<sequence length="203" mass="23917">MFEFYVILQPNDFFYEYRYFFYHLRKFRQHVSLNFVNILIIKQQIMNTTTREDVKMESHKNLVNVLQGLLEKNYDAEEGFKKVMIETDHAGLTSFLQLRARERSQFATELTDKIISLNEEPIKSGSFSGTLHRAWISIKTTISGDKNEAILEECINGEKEILAEYDKALENNYFTEDVKNMLLNQRESINKVLNTVKKLEDLI</sequence>
<dbReference type="InterPro" id="IPR012347">
    <property type="entry name" value="Ferritin-like"/>
</dbReference>
<evidence type="ECO:0000313" key="3">
    <source>
        <dbReference type="Proteomes" id="UP001500459"/>
    </source>
</evidence>
<organism evidence="2 3">
    <name type="scientific">Aquimarina addita</name>
    <dbReference type="NCBI Taxonomy" id="870485"/>
    <lineage>
        <taxon>Bacteria</taxon>
        <taxon>Pseudomonadati</taxon>
        <taxon>Bacteroidota</taxon>
        <taxon>Flavobacteriia</taxon>
        <taxon>Flavobacteriales</taxon>
        <taxon>Flavobacteriaceae</taxon>
        <taxon>Aquimarina</taxon>
    </lineage>
</organism>
<accession>A0ABP6UVG0</accession>
<dbReference type="Proteomes" id="UP001500459">
    <property type="component" value="Unassembled WGS sequence"/>
</dbReference>